<dbReference type="KEGG" id="smoo:SMONO_v1c07640"/>
<organism evidence="1 2">
    <name type="scientific">Spiroplasma monobiae MQ-1</name>
    <dbReference type="NCBI Taxonomy" id="1336748"/>
    <lineage>
        <taxon>Bacteria</taxon>
        <taxon>Bacillati</taxon>
        <taxon>Mycoplasmatota</taxon>
        <taxon>Mollicutes</taxon>
        <taxon>Entomoplasmatales</taxon>
        <taxon>Spiroplasmataceae</taxon>
        <taxon>Spiroplasma</taxon>
    </lineage>
</organism>
<protein>
    <submittedName>
        <fullName evidence="1">Uncharacterized protein</fullName>
    </submittedName>
</protein>
<dbReference type="RefSeq" id="WP_101781049.1">
    <property type="nucleotide sequence ID" value="NZ_CP025543.1"/>
</dbReference>
<gene>
    <name evidence="1" type="ORF">SMONO_v1c07640</name>
</gene>
<accession>A0A2K9LVE8</accession>
<dbReference type="AlphaFoldDB" id="A0A2K9LVE8"/>
<proteinExistence type="predicted"/>
<sequence length="252" mass="29534">MKAIRPINYEKIIIKRVNTVYENLKVNVSKEFKVPSNIENFLAENNQLLTREDVEKLGQEFDKTFGDWVPLDENSDRIIILNHLMSILQNSIIILISIDVNLEKENIEKEIINDSRGIDIIVATAVQAFGVKTNELLEKYKDLKLDQDTNEIFKPLNNFLKTVSQQDAQAAFAKLMENILEFNQNYNNTYNRLSKIAEDSFSNQRIEIFMEYMNTYYLMVYLLELILIYPLQEGMMNQQAFDNIMPNITLYH</sequence>
<dbReference type="Proteomes" id="UP000234790">
    <property type="component" value="Chromosome"/>
</dbReference>
<evidence type="ECO:0000313" key="1">
    <source>
        <dbReference type="EMBL" id="AUM63013.1"/>
    </source>
</evidence>
<name>A0A2K9LVE8_SPISQ</name>
<dbReference type="OrthoDB" id="388816at2"/>
<reference evidence="1 2" key="1">
    <citation type="submission" date="2017-12" db="EMBL/GenBank/DDBJ databases">
        <title>Complete genome sequence of Spiroplasma monobiae MQ-1 (ATCC 33825).</title>
        <authorList>
            <person name="Tsai Y.-M."/>
            <person name="Lo W.-S."/>
            <person name="Wu P.-S."/>
            <person name="Cho S.-T."/>
            <person name="Kuo C.-H."/>
        </authorList>
    </citation>
    <scope>NUCLEOTIDE SEQUENCE [LARGE SCALE GENOMIC DNA]</scope>
    <source>
        <strain evidence="1 2">MQ-1</strain>
    </source>
</reference>
<dbReference type="EMBL" id="CP025543">
    <property type="protein sequence ID" value="AUM63013.1"/>
    <property type="molecule type" value="Genomic_DNA"/>
</dbReference>
<evidence type="ECO:0000313" key="2">
    <source>
        <dbReference type="Proteomes" id="UP000234790"/>
    </source>
</evidence>
<keyword evidence="2" id="KW-1185">Reference proteome</keyword>